<dbReference type="AlphaFoldDB" id="A0AAD4DFW7"/>
<proteinExistence type="predicted"/>
<reference evidence="1" key="1">
    <citation type="journal article" date="2020" name="Fungal Divers.">
        <title>Resolving the Mortierellaceae phylogeny through synthesis of multi-gene phylogenetics and phylogenomics.</title>
        <authorList>
            <person name="Vandepol N."/>
            <person name="Liber J."/>
            <person name="Desiro A."/>
            <person name="Na H."/>
            <person name="Kennedy M."/>
            <person name="Barry K."/>
            <person name="Grigoriev I.V."/>
            <person name="Miller A.N."/>
            <person name="O'Donnell K."/>
            <person name="Stajich J.E."/>
            <person name="Bonito G."/>
        </authorList>
    </citation>
    <scope>NUCLEOTIDE SEQUENCE</scope>
    <source>
        <strain evidence="1">NRRL 28262</strain>
    </source>
</reference>
<comment type="caution">
    <text evidence="1">The sequence shown here is derived from an EMBL/GenBank/DDBJ whole genome shotgun (WGS) entry which is preliminary data.</text>
</comment>
<dbReference type="Proteomes" id="UP001194580">
    <property type="component" value="Unassembled WGS sequence"/>
</dbReference>
<evidence type="ECO:0000313" key="2">
    <source>
        <dbReference type="Proteomes" id="UP001194580"/>
    </source>
</evidence>
<name>A0AAD4DFW7_9FUNG</name>
<accession>A0AAD4DFW7</accession>
<organism evidence="1 2">
    <name type="scientific">Linnemannia exigua</name>
    <dbReference type="NCBI Taxonomy" id="604196"/>
    <lineage>
        <taxon>Eukaryota</taxon>
        <taxon>Fungi</taxon>
        <taxon>Fungi incertae sedis</taxon>
        <taxon>Mucoromycota</taxon>
        <taxon>Mortierellomycotina</taxon>
        <taxon>Mortierellomycetes</taxon>
        <taxon>Mortierellales</taxon>
        <taxon>Mortierellaceae</taxon>
        <taxon>Linnemannia</taxon>
    </lineage>
</organism>
<keyword evidence="2" id="KW-1185">Reference proteome</keyword>
<evidence type="ECO:0000313" key="1">
    <source>
        <dbReference type="EMBL" id="KAG0276749.1"/>
    </source>
</evidence>
<protein>
    <submittedName>
        <fullName evidence="1">Uncharacterized protein</fullName>
    </submittedName>
</protein>
<dbReference type="EMBL" id="JAAAIL010000340">
    <property type="protein sequence ID" value="KAG0276749.1"/>
    <property type="molecule type" value="Genomic_DNA"/>
</dbReference>
<gene>
    <name evidence="1" type="ORF">BGZ95_007095</name>
</gene>
<sequence length="183" mass="20946">MPLTHLHLELLCKTSSEYIEHQGKISGIQLFDLYKIHYADAESRKSGGQGVWSEPIYFHGTWSCGCADTSHAQNSVSDRVLIPTEAWCKTEICATRGILREGHRLEHVTCDIQGHFFSDQIQIAMEFGSHKLQNKAPSQRLISLFMCKARNVQRRTNSPSYYYVCSDEDIIPCYLAIVRLQRH</sequence>